<evidence type="ECO:0000313" key="5">
    <source>
        <dbReference type="Proteomes" id="UP000468388"/>
    </source>
</evidence>
<dbReference type="Gene3D" id="3.40.30.10">
    <property type="entry name" value="Glutaredoxin"/>
    <property type="match status" value="1"/>
</dbReference>
<dbReference type="AlphaFoldDB" id="A0A6N8JKJ5"/>
<dbReference type="InterPro" id="IPR036249">
    <property type="entry name" value="Thioredoxin-like_sf"/>
</dbReference>
<dbReference type="EMBL" id="WRXO01000014">
    <property type="protein sequence ID" value="MVT44971.1"/>
    <property type="molecule type" value="Genomic_DNA"/>
</dbReference>
<proteinExistence type="predicted"/>
<feature type="chain" id="PRO_5027084793" evidence="2">
    <location>
        <begin position="21"/>
        <end position="146"/>
    </location>
</feature>
<evidence type="ECO:0000259" key="3">
    <source>
        <dbReference type="PROSITE" id="PS51352"/>
    </source>
</evidence>
<dbReference type="PROSITE" id="PS51352">
    <property type="entry name" value="THIOREDOXIN_2"/>
    <property type="match status" value="1"/>
</dbReference>
<reference evidence="4 5" key="1">
    <citation type="submission" date="2019-12" db="EMBL/GenBank/DDBJ databases">
        <title>The draft genomic sequence of strain Chitinophaga oryziterrae JCM 16595.</title>
        <authorList>
            <person name="Zhang X."/>
        </authorList>
    </citation>
    <scope>NUCLEOTIDE SEQUENCE [LARGE SCALE GENOMIC DNA]</scope>
    <source>
        <strain evidence="4 5">JCM 16595</strain>
    </source>
</reference>
<dbReference type="Proteomes" id="UP000468388">
    <property type="component" value="Unassembled WGS sequence"/>
</dbReference>
<gene>
    <name evidence="4" type="ORF">GO495_30555</name>
</gene>
<feature type="signal peptide" evidence="2">
    <location>
        <begin position="1"/>
        <end position="20"/>
    </location>
</feature>
<dbReference type="PANTHER" id="PTHR15337">
    <property type="entry name" value="ANTERIOR GRADIENT PROTEIN-RELATED"/>
    <property type="match status" value="1"/>
</dbReference>
<evidence type="ECO:0000256" key="1">
    <source>
        <dbReference type="ARBA" id="ARBA00022729"/>
    </source>
</evidence>
<keyword evidence="5" id="KW-1185">Reference proteome</keyword>
<feature type="domain" description="Thioredoxin" evidence="3">
    <location>
        <begin position="8"/>
        <end position="143"/>
    </location>
</feature>
<dbReference type="RefSeq" id="WP_157303755.1">
    <property type="nucleotide sequence ID" value="NZ_BAAAZB010000028.1"/>
</dbReference>
<dbReference type="PANTHER" id="PTHR15337:SF11">
    <property type="entry name" value="THIOREDOXIN DOMAIN-CONTAINING PROTEIN"/>
    <property type="match status" value="1"/>
</dbReference>
<sequence>MRYVLSLCLACFLSIPFTWHNDMQEASQIAKKENKYILLNFSGSDWCGPCIRMHQEIFSSEVFQTMAQSRLVMVNADFPRNKKNQLPALQQKKNDAMADLYNPKGLFPLTLLLNADGKVIKQWEGLPKTTPEAFSNEIENTISTHP</sequence>
<dbReference type="InterPro" id="IPR051099">
    <property type="entry name" value="AGR/TXD"/>
</dbReference>
<evidence type="ECO:0000256" key="2">
    <source>
        <dbReference type="SAM" id="SignalP"/>
    </source>
</evidence>
<evidence type="ECO:0000313" key="4">
    <source>
        <dbReference type="EMBL" id="MVT44971.1"/>
    </source>
</evidence>
<dbReference type="OrthoDB" id="981626at2"/>
<name>A0A6N8JKJ5_9BACT</name>
<dbReference type="SUPFAM" id="SSF52833">
    <property type="entry name" value="Thioredoxin-like"/>
    <property type="match status" value="1"/>
</dbReference>
<organism evidence="4 5">
    <name type="scientific">Chitinophaga oryziterrae</name>
    <dbReference type="NCBI Taxonomy" id="1031224"/>
    <lineage>
        <taxon>Bacteria</taxon>
        <taxon>Pseudomonadati</taxon>
        <taxon>Bacteroidota</taxon>
        <taxon>Chitinophagia</taxon>
        <taxon>Chitinophagales</taxon>
        <taxon>Chitinophagaceae</taxon>
        <taxon>Chitinophaga</taxon>
    </lineage>
</organism>
<dbReference type="InterPro" id="IPR013766">
    <property type="entry name" value="Thioredoxin_domain"/>
</dbReference>
<dbReference type="Pfam" id="PF13899">
    <property type="entry name" value="Thioredoxin_7"/>
    <property type="match status" value="1"/>
</dbReference>
<keyword evidence="1 2" id="KW-0732">Signal</keyword>
<comment type="caution">
    <text evidence="4">The sequence shown here is derived from an EMBL/GenBank/DDBJ whole genome shotgun (WGS) entry which is preliminary data.</text>
</comment>
<protein>
    <submittedName>
        <fullName evidence="4">DUF255 domain-containing protein</fullName>
    </submittedName>
</protein>
<accession>A0A6N8JKJ5</accession>